<name>A0A540NQ82_MALBA</name>
<dbReference type="STRING" id="106549.A0A540NQ82"/>
<dbReference type="GO" id="GO:0020037">
    <property type="term" value="F:heme binding"/>
    <property type="evidence" value="ECO:0007669"/>
    <property type="project" value="InterPro"/>
</dbReference>
<dbReference type="Pfam" id="PF00141">
    <property type="entry name" value="peroxidase"/>
    <property type="match status" value="1"/>
</dbReference>
<keyword evidence="4" id="KW-0575">Peroxidase</keyword>
<evidence type="ECO:0000256" key="7">
    <source>
        <dbReference type="ARBA" id="ARBA00022837"/>
    </source>
</evidence>
<keyword evidence="8" id="KW-0630">Potassium</keyword>
<dbReference type="InterPro" id="IPR010255">
    <property type="entry name" value="Haem_peroxidase_sf"/>
</dbReference>
<dbReference type="InterPro" id="IPR044831">
    <property type="entry name" value="Ccp1-like"/>
</dbReference>
<evidence type="ECO:0000256" key="5">
    <source>
        <dbReference type="ARBA" id="ARBA00022617"/>
    </source>
</evidence>
<dbReference type="AlphaFoldDB" id="A0A540NQ82"/>
<keyword evidence="7" id="KW-0106">Calcium</keyword>
<keyword evidence="9" id="KW-0560">Oxidoreductase</keyword>
<dbReference type="Gene3D" id="1.10.520.10">
    <property type="match status" value="1"/>
</dbReference>
<dbReference type="EC" id="1.11.1.11" evidence="3"/>
<evidence type="ECO:0000256" key="8">
    <source>
        <dbReference type="ARBA" id="ARBA00022958"/>
    </source>
</evidence>
<evidence type="ECO:0000259" key="12">
    <source>
        <dbReference type="PROSITE" id="PS50873"/>
    </source>
</evidence>
<evidence type="ECO:0000256" key="2">
    <source>
        <dbReference type="ARBA" id="ARBA00006873"/>
    </source>
</evidence>
<dbReference type="GO" id="GO:0009507">
    <property type="term" value="C:chloroplast"/>
    <property type="evidence" value="ECO:0007669"/>
    <property type="project" value="TreeGrafter"/>
</dbReference>
<accession>A0A540NQ82</accession>
<evidence type="ECO:0000256" key="11">
    <source>
        <dbReference type="ARBA" id="ARBA00023324"/>
    </source>
</evidence>
<keyword evidence="5" id="KW-0349">Heme</keyword>
<keyword evidence="11" id="KW-0376">Hydrogen peroxide</keyword>
<proteinExistence type="inferred from homology"/>
<evidence type="ECO:0000256" key="3">
    <source>
        <dbReference type="ARBA" id="ARBA00012940"/>
    </source>
</evidence>
<comment type="similarity">
    <text evidence="2">Belongs to the peroxidase family. Ascorbate peroxidase subfamily.</text>
</comment>
<dbReference type="InterPro" id="IPR002016">
    <property type="entry name" value="Haem_peroxidase"/>
</dbReference>
<dbReference type="FunFam" id="1.10.520.10:FF:000003">
    <property type="entry name" value="Cytosolic ascorbate peroxidase"/>
    <property type="match status" value="1"/>
</dbReference>
<dbReference type="PROSITE" id="PS00435">
    <property type="entry name" value="PEROXIDASE_1"/>
    <property type="match status" value="1"/>
</dbReference>
<organism evidence="13 14">
    <name type="scientific">Malus baccata</name>
    <name type="common">Siberian crab apple</name>
    <name type="synonym">Pyrus baccata</name>
    <dbReference type="NCBI Taxonomy" id="106549"/>
    <lineage>
        <taxon>Eukaryota</taxon>
        <taxon>Viridiplantae</taxon>
        <taxon>Streptophyta</taxon>
        <taxon>Embryophyta</taxon>
        <taxon>Tracheophyta</taxon>
        <taxon>Spermatophyta</taxon>
        <taxon>Magnoliopsida</taxon>
        <taxon>eudicotyledons</taxon>
        <taxon>Gunneridae</taxon>
        <taxon>Pentapetalae</taxon>
        <taxon>rosids</taxon>
        <taxon>fabids</taxon>
        <taxon>Rosales</taxon>
        <taxon>Rosaceae</taxon>
        <taxon>Amygdaloideae</taxon>
        <taxon>Maleae</taxon>
        <taxon>Malus</taxon>
    </lineage>
</organism>
<keyword evidence="6" id="KW-0479">Metal-binding</keyword>
<dbReference type="GO" id="GO:0034599">
    <property type="term" value="P:cellular response to oxidative stress"/>
    <property type="evidence" value="ECO:0007669"/>
    <property type="project" value="InterPro"/>
</dbReference>
<dbReference type="SUPFAM" id="SSF48113">
    <property type="entry name" value="Heme-dependent peroxidases"/>
    <property type="match status" value="1"/>
</dbReference>
<dbReference type="InterPro" id="IPR019794">
    <property type="entry name" value="Peroxidases_AS"/>
</dbReference>
<reference evidence="13 14" key="1">
    <citation type="journal article" date="2019" name="G3 (Bethesda)">
        <title>Sequencing of a Wild Apple (Malus baccata) Genome Unravels the Differences Between Cultivated and Wild Apple Species Regarding Disease Resistance and Cold Tolerance.</title>
        <authorList>
            <person name="Chen X."/>
        </authorList>
    </citation>
    <scope>NUCLEOTIDE SEQUENCE [LARGE SCALE GENOMIC DNA]</scope>
    <source>
        <strain evidence="14">cv. Shandingzi</strain>
        <tissue evidence="13">Leaves</tissue>
    </source>
</reference>
<protein>
    <recommendedName>
        <fullName evidence="3">L-ascorbate peroxidase</fullName>
        <ecNumber evidence="3">1.11.1.11</ecNumber>
    </recommendedName>
</protein>
<dbReference type="GO" id="GO:0046872">
    <property type="term" value="F:metal ion binding"/>
    <property type="evidence" value="ECO:0007669"/>
    <property type="project" value="UniProtKB-KW"/>
</dbReference>
<dbReference type="Proteomes" id="UP000315295">
    <property type="component" value="Unassembled WGS sequence"/>
</dbReference>
<dbReference type="PROSITE" id="PS50873">
    <property type="entry name" value="PEROXIDASE_4"/>
    <property type="match status" value="1"/>
</dbReference>
<dbReference type="PROSITE" id="PS00436">
    <property type="entry name" value="PEROXIDASE_2"/>
    <property type="match status" value="1"/>
</dbReference>
<dbReference type="GO" id="GO:0016688">
    <property type="term" value="F:L-ascorbate peroxidase activity"/>
    <property type="evidence" value="ECO:0007669"/>
    <property type="project" value="UniProtKB-EC"/>
</dbReference>
<dbReference type="PRINTS" id="PR00459">
    <property type="entry name" value="ASPEROXIDASE"/>
</dbReference>
<dbReference type="CDD" id="cd00691">
    <property type="entry name" value="ascorbate_peroxidase"/>
    <property type="match status" value="1"/>
</dbReference>
<evidence type="ECO:0000256" key="10">
    <source>
        <dbReference type="ARBA" id="ARBA00023004"/>
    </source>
</evidence>
<dbReference type="InterPro" id="IPR019793">
    <property type="entry name" value="Peroxidases_heam-ligand_BS"/>
</dbReference>
<dbReference type="PANTHER" id="PTHR31356:SF35">
    <property type="entry name" value="L-ASCORBATE PEROXIDASE 2, CYTOSOLIC"/>
    <property type="match status" value="1"/>
</dbReference>
<dbReference type="GO" id="GO:0000302">
    <property type="term" value="P:response to reactive oxygen species"/>
    <property type="evidence" value="ECO:0007669"/>
    <property type="project" value="TreeGrafter"/>
</dbReference>
<dbReference type="EMBL" id="VIEB01000013">
    <property type="protein sequence ID" value="TQE13198.1"/>
    <property type="molecule type" value="Genomic_DNA"/>
</dbReference>
<evidence type="ECO:0000256" key="1">
    <source>
        <dbReference type="ARBA" id="ARBA00001970"/>
    </source>
</evidence>
<comment type="cofactor">
    <cofactor evidence="1">
        <name>heme b</name>
        <dbReference type="ChEBI" id="CHEBI:60344"/>
    </cofactor>
</comment>
<dbReference type="FunFam" id="1.10.420.10:FF:000003">
    <property type="entry name" value="L-ascorbate peroxidase, cytosolic"/>
    <property type="match status" value="1"/>
</dbReference>
<dbReference type="PRINTS" id="PR00458">
    <property type="entry name" value="PEROXIDASE"/>
</dbReference>
<evidence type="ECO:0000256" key="6">
    <source>
        <dbReference type="ARBA" id="ARBA00022723"/>
    </source>
</evidence>
<keyword evidence="14" id="KW-1185">Reference proteome</keyword>
<gene>
    <name evidence="13" type="ORF">C1H46_001282</name>
</gene>
<evidence type="ECO:0000313" key="14">
    <source>
        <dbReference type="Proteomes" id="UP000315295"/>
    </source>
</evidence>
<evidence type="ECO:0000313" key="13">
    <source>
        <dbReference type="EMBL" id="TQE13198.1"/>
    </source>
</evidence>
<dbReference type="Gene3D" id="1.10.420.10">
    <property type="entry name" value="Peroxidase, domain 2"/>
    <property type="match status" value="1"/>
</dbReference>
<dbReference type="InterPro" id="IPR002207">
    <property type="entry name" value="Peroxidase_I"/>
</dbReference>
<comment type="caution">
    <text evidence="13">The sequence shown here is derived from an EMBL/GenBank/DDBJ whole genome shotgun (WGS) entry which is preliminary data.</text>
</comment>
<evidence type="ECO:0000256" key="4">
    <source>
        <dbReference type="ARBA" id="ARBA00022559"/>
    </source>
</evidence>
<dbReference type="PANTHER" id="PTHR31356">
    <property type="entry name" value="THYLAKOID LUMENAL 29 KDA PROTEIN, CHLOROPLASTIC-RELATED"/>
    <property type="match status" value="1"/>
</dbReference>
<keyword evidence="10" id="KW-0408">Iron</keyword>
<sequence length="293" mass="32707">MVKQYPTVSEEYQKAVEKCKRKLRGLIAEKNCAPIILRLAWHSAGTFDMETKTGGPFGTIRHPEELAHEANNGLDIAVRLLEPIKEQFPILSYADFYQLAGVVAVEITGGPEIPFHPGRPASFGILYWIEFDSLLDLMYVAKSGFQLPDLVRVDGRRQIIYEGLPPWKDKQEPPPEGRLPNATEGSDHLRAVFGHMGLSDKDIVALSGGHTLGRCHKERSGFEGPWTTNPLIFDNSYFKELLSGEKEGLLQLPSDKALLEDPVFRPLVETYAADEDAFFADYAEAHLKLSELG</sequence>
<dbReference type="GO" id="GO:0042744">
    <property type="term" value="P:hydrogen peroxide catabolic process"/>
    <property type="evidence" value="ECO:0007669"/>
    <property type="project" value="UniProtKB-KW"/>
</dbReference>
<evidence type="ECO:0000256" key="9">
    <source>
        <dbReference type="ARBA" id="ARBA00023002"/>
    </source>
</evidence>
<feature type="domain" description="Plant heme peroxidase family profile" evidence="12">
    <location>
        <begin position="74"/>
        <end position="293"/>
    </location>
</feature>